<keyword evidence="2 5" id="KW-0547">Nucleotide-binding</keyword>
<evidence type="ECO:0000256" key="3">
    <source>
        <dbReference type="ARBA" id="ARBA00022840"/>
    </source>
</evidence>
<keyword evidence="1 5" id="KW-0436">Ligase</keyword>
<accession>A0ABT7CA33</accession>
<dbReference type="SUPFAM" id="SSF55931">
    <property type="entry name" value="Glutamine synthetase/guanido kinase"/>
    <property type="match status" value="1"/>
</dbReference>
<comment type="caution">
    <text evidence="6">The sequence shown here is derived from an EMBL/GenBank/DDBJ whole genome shotgun (WGS) entry which is preliminary data.</text>
</comment>
<sequence>MWGTLGQGSELLRTRLEGRWRRLSSPFLQRFRMFGERNRLFYDRRMEFAPTERVTLGIEWELALVDPTSGDLTGRANEIIAEVDNARVVGEFLTNTIELVTDVHHTVGDAVQDLRDLRAQFAAAAAKSGVAAIGVGTHPFADWKLQTVTPAERYMRVADRARDWGRQLSIWGVHVHVGIPSKDSVIPTMHALLANYSWLLAMSVSSPYWDGQDTGFASHRTMLFQQLPTGGLPPVLETWADYERTLEGMLHGEVVLDAHELRWDVRPAPHFGTLEVRIADGLPSLFDIGANAAFTQCVVEESLRAIDEGRQPMRLPDWAVRENKFRAARWGFDTKFIISADGRQEGGRESLARRIDELMPIARDLACEGELVAALAIVENTPADRQRASMRTGGKVGMIDSLRAEMLR</sequence>
<evidence type="ECO:0000256" key="5">
    <source>
        <dbReference type="HAMAP-Rule" id="MF_01609"/>
    </source>
</evidence>
<dbReference type="Pfam" id="PF04107">
    <property type="entry name" value="GCS2"/>
    <property type="match status" value="1"/>
</dbReference>
<proteinExistence type="inferred from homology"/>
<gene>
    <name evidence="6" type="ORF">C7K25_11665</name>
</gene>
<dbReference type="PANTHER" id="PTHR36510">
    <property type="entry name" value="GLUTAMATE--CYSTEINE LIGASE 2-RELATED"/>
    <property type="match status" value="1"/>
</dbReference>
<reference evidence="6" key="2">
    <citation type="journal article" date="2022" name="Sci. Rep.">
        <title>In silico prediction of the enzymes involved in the degradation of the herbicide molinate by Gulosibacter molinativorax ON4T.</title>
        <authorList>
            <person name="Lopes A.R."/>
            <person name="Bunin E."/>
            <person name="Viana A.T."/>
            <person name="Froufe H."/>
            <person name="Munoz-Merida A."/>
            <person name="Pinho D."/>
            <person name="Figueiredo J."/>
            <person name="Barroso C."/>
            <person name="Vaz-Moreira I."/>
            <person name="Bellanger X."/>
            <person name="Egas C."/>
            <person name="Nunes O.C."/>
        </authorList>
    </citation>
    <scope>NUCLEOTIDE SEQUENCE</scope>
    <source>
        <strain evidence="6">ON4</strain>
    </source>
</reference>
<evidence type="ECO:0000256" key="2">
    <source>
        <dbReference type="ARBA" id="ARBA00022741"/>
    </source>
</evidence>
<evidence type="ECO:0000313" key="6">
    <source>
        <dbReference type="EMBL" id="MDJ1372017.1"/>
    </source>
</evidence>
<dbReference type="InterPro" id="IPR011793">
    <property type="entry name" value="YbdK"/>
</dbReference>
<dbReference type="GO" id="GO:0016874">
    <property type="term" value="F:ligase activity"/>
    <property type="evidence" value="ECO:0007669"/>
    <property type="project" value="UniProtKB-KW"/>
</dbReference>
<dbReference type="HAMAP" id="MF_01609">
    <property type="entry name" value="Glu_cys_ligase_2"/>
    <property type="match status" value="1"/>
</dbReference>
<dbReference type="EMBL" id="PXVD01000019">
    <property type="protein sequence ID" value="MDJ1372017.1"/>
    <property type="molecule type" value="Genomic_DNA"/>
</dbReference>
<dbReference type="InterPro" id="IPR050141">
    <property type="entry name" value="GCL_type2/YbdK_subfam"/>
</dbReference>
<organism evidence="6 7">
    <name type="scientific">Gulosibacter molinativorax</name>
    <dbReference type="NCBI Taxonomy" id="256821"/>
    <lineage>
        <taxon>Bacteria</taxon>
        <taxon>Bacillati</taxon>
        <taxon>Actinomycetota</taxon>
        <taxon>Actinomycetes</taxon>
        <taxon>Micrococcales</taxon>
        <taxon>Microbacteriaceae</taxon>
        <taxon>Gulosibacter</taxon>
    </lineage>
</organism>
<evidence type="ECO:0000256" key="4">
    <source>
        <dbReference type="ARBA" id="ARBA00048819"/>
    </source>
</evidence>
<dbReference type="InterPro" id="IPR014746">
    <property type="entry name" value="Gln_synth/guanido_kin_cat_dom"/>
</dbReference>
<reference evidence="6" key="1">
    <citation type="submission" date="2018-03" db="EMBL/GenBank/DDBJ databases">
        <authorList>
            <person name="Nunes O.C."/>
            <person name="Lopes A.R."/>
            <person name="Froufe H."/>
            <person name="Munoz-Merida A."/>
            <person name="Barroso C."/>
            <person name="Egas C."/>
        </authorList>
    </citation>
    <scope>NUCLEOTIDE SEQUENCE</scope>
    <source>
        <strain evidence="6">ON4</strain>
    </source>
</reference>
<dbReference type="Proteomes" id="UP001170379">
    <property type="component" value="Unassembled WGS sequence"/>
</dbReference>
<comment type="catalytic activity">
    <reaction evidence="4 5">
        <text>L-cysteine + L-glutamate + ATP = gamma-L-glutamyl-L-cysteine + ADP + phosphate + H(+)</text>
        <dbReference type="Rhea" id="RHEA:13285"/>
        <dbReference type="ChEBI" id="CHEBI:15378"/>
        <dbReference type="ChEBI" id="CHEBI:29985"/>
        <dbReference type="ChEBI" id="CHEBI:30616"/>
        <dbReference type="ChEBI" id="CHEBI:35235"/>
        <dbReference type="ChEBI" id="CHEBI:43474"/>
        <dbReference type="ChEBI" id="CHEBI:58173"/>
        <dbReference type="ChEBI" id="CHEBI:456216"/>
        <dbReference type="EC" id="6.3.2.2"/>
    </reaction>
</comment>
<evidence type="ECO:0000313" key="7">
    <source>
        <dbReference type="Proteomes" id="UP001170379"/>
    </source>
</evidence>
<comment type="similarity">
    <text evidence="5">Belongs to the glutamate--cysteine ligase type 2 family. YbdK subfamily.</text>
</comment>
<keyword evidence="7" id="KW-1185">Reference proteome</keyword>
<name>A0ABT7CA33_9MICO</name>
<dbReference type="InterPro" id="IPR006336">
    <property type="entry name" value="GCS2"/>
</dbReference>
<dbReference type="NCBIfam" id="TIGR02050">
    <property type="entry name" value="gshA_cyan_rel"/>
    <property type="match status" value="1"/>
</dbReference>
<protein>
    <recommendedName>
        <fullName evidence="5">Putative glutamate--cysteine ligase 2</fullName>
        <ecNumber evidence="5">6.3.2.2</ecNumber>
    </recommendedName>
    <alternativeName>
        <fullName evidence="5">Gamma-glutamylcysteine synthetase 2</fullName>
        <shortName evidence="5">GCS 2</shortName>
        <shortName evidence="5">Gamma-GCS 2</shortName>
    </alternativeName>
</protein>
<comment type="function">
    <text evidence="5">ATP-dependent carboxylate-amine ligase which exhibits weak glutamate--cysteine ligase activity.</text>
</comment>
<evidence type="ECO:0000256" key="1">
    <source>
        <dbReference type="ARBA" id="ARBA00022598"/>
    </source>
</evidence>
<dbReference type="PANTHER" id="PTHR36510:SF1">
    <property type="entry name" value="GLUTAMATE--CYSTEINE LIGASE 2-RELATED"/>
    <property type="match status" value="1"/>
</dbReference>
<dbReference type="EC" id="6.3.2.2" evidence="5"/>
<keyword evidence="3 5" id="KW-0067">ATP-binding</keyword>
<dbReference type="Gene3D" id="3.30.590.20">
    <property type="match status" value="1"/>
</dbReference>